<reference evidence="5" key="1">
    <citation type="journal article" date="2014" name="Proc. Natl. Acad. Sci. U.S.A.">
        <title>Extensive sampling of basidiomycete genomes demonstrates inadequacy of the white-rot/brown-rot paradigm for wood decay fungi.</title>
        <authorList>
            <person name="Riley R."/>
            <person name="Salamov A.A."/>
            <person name="Brown D.W."/>
            <person name="Nagy L.G."/>
            <person name="Floudas D."/>
            <person name="Held B.W."/>
            <person name="Levasseur A."/>
            <person name="Lombard V."/>
            <person name="Morin E."/>
            <person name="Otillar R."/>
            <person name="Lindquist E.A."/>
            <person name="Sun H."/>
            <person name="LaButti K.M."/>
            <person name="Schmutz J."/>
            <person name="Jabbour D."/>
            <person name="Luo H."/>
            <person name="Baker S.E."/>
            <person name="Pisabarro A.G."/>
            <person name="Walton J.D."/>
            <person name="Blanchette R.A."/>
            <person name="Henrissat B."/>
            <person name="Martin F."/>
            <person name="Cullen D."/>
            <person name="Hibbett D.S."/>
            <person name="Grigoriev I.V."/>
        </authorList>
    </citation>
    <scope>NUCLEOTIDE SEQUENCE [LARGE SCALE GENOMIC DNA]</scope>
    <source>
        <strain evidence="5">CBS 339.88</strain>
    </source>
</reference>
<feature type="domain" description="Peptidase A1" evidence="3">
    <location>
        <begin position="70"/>
        <end position="369"/>
    </location>
</feature>
<sequence>MLHPSCSPLTMFSRVSWFALFFALATELPLANSILVESVHGSFVPLSFVKRAPGDGGIAVRLKNNNDLSYLTTVLMGTPPQKIQMAPSLSQNHISVASPPQGVNDGTFYNSAISTTYVPGNASASISTISGGSTTGHFSGEVCTIQSATSALTFIYNASVVVTDPAVTNDLYPLDARAVLGYGVNAPADSPPGTSLIGSFLPANFTNAVCGIELNHQDDPVPDGILTMGAVDSSAFLGDFTNVMVPQTSLISWSIPFDTLTYLASGLNQSMPGTVASIDIYHSGIQVTNDMAHLIYSGIPNSQPISNTLWALPCNSTFPITLTFAGRPFMINERDTIVKQADGTCTGAVTGGAQDIGKVGAPFLRNVYT</sequence>
<dbReference type="OrthoDB" id="2957025at2759"/>
<keyword evidence="2" id="KW-0732">Signal</keyword>
<evidence type="ECO:0000259" key="3">
    <source>
        <dbReference type="PROSITE" id="PS51767"/>
    </source>
</evidence>
<evidence type="ECO:0000313" key="5">
    <source>
        <dbReference type="Proteomes" id="UP000027222"/>
    </source>
</evidence>
<evidence type="ECO:0000256" key="1">
    <source>
        <dbReference type="ARBA" id="ARBA00007447"/>
    </source>
</evidence>
<dbReference type="InterPro" id="IPR033121">
    <property type="entry name" value="PEPTIDASE_A1"/>
</dbReference>
<dbReference type="SUPFAM" id="SSF50630">
    <property type="entry name" value="Acid proteases"/>
    <property type="match status" value="1"/>
</dbReference>
<dbReference type="Proteomes" id="UP000027222">
    <property type="component" value="Unassembled WGS sequence"/>
</dbReference>
<evidence type="ECO:0000256" key="2">
    <source>
        <dbReference type="SAM" id="SignalP"/>
    </source>
</evidence>
<dbReference type="GO" id="GO:0004190">
    <property type="term" value="F:aspartic-type endopeptidase activity"/>
    <property type="evidence" value="ECO:0007669"/>
    <property type="project" value="InterPro"/>
</dbReference>
<dbReference type="InterPro" id="IPR001461">
    <property type="entry name" value="Aspartic_peptidase_A1"/>
</dbReference>
<dbReference type="Gene3D" id="2.40.70.10">
    <property type="entry name" value="Acid Proteases"/>
    <property type="match status" value="2"/>
</dbReference>
<proteinExistence type="inferred from homology"/>
<protein>
    <recommendedName>
        <fullName evidence="3">Peptidase A1 domain-containing protein</fullName>
    </recommendedName>
</protein>
<gene>
    <name evidence="4" type="ORF">GALMADRAFT_55645</name>
</gene>
<keyword evidence="5" id="KW-1185">Reference proteome</keyword>
<dbReference type="InterPro" id="IPR021109">
    <property type="entry name" value="Peptidase_aspartic_dom_sf"/>
</dbReference>
<dbReference type="GO" id="GO:0006508">
    <property type="term" value="P:proteolysis"/>
    <property type="evidence" value="ECO:0007669"/>
    <property type="project" value="InterPro"/>
</dbReference>
<dbReference type="PANTHER" id="PTHR47966:SF51">
    <property type="entry name" value="BETA-SITE APP-CLEAVING ENZYME, ISOFORM A-RELATED"/>
    <property type="match status" value="1"/>
</dbReference>
<dbReference type="Pfam" id="PF00026">
    <property type="entry name" value="Asp"/>
    <property type="match status" value="1"/>
</dbReference>
<name>A0A067TQF4_GALM3</name>
<dbReference type="AlphaFoldDB" id="A0A067TQF4"/>
<dbReference type="PROSITE" id="PS51767">
    <property type="entry name" value="PEPTIDASE_A1"/>
    <property type="match status" value="1"/>
</dbReference>
<evidence type="ECO:0000313" key="4">
    <source>
        <dbReference type="EMBL" id="KDR84537.1"/>
    </source>
</evidence>
<dbReference type="EMBL" id="KL142368">
    <property type="protein sequence ID" value="KDR84537.1"/>
    <property type="molecule type" value="Genomic_DNA"/>
</dbReference>
<comment type="similarity">
    <text evidence="1">Belongs to the peptidase A1 family.</text>
</comment>
<dbReference type="PANTHER" id="PTHR47966">
    <property type="entry name" value="BETA-SITE APP-CLEAVING ENZYME, ISOFORM A-RELATED"/>
    <property type="match status" value="1"/>
</dbReference>
<organism evidence="4 5">
    <name type="scientific">Galerina marginata (strain CBS 339.88)</name>
    <dbReference type="NCBI Taxonomy" id="685588"/>
    <lineage>
        <taxon>Eukaryota</taxon>
        <taxon>Fungi</taxon>
        <taxon>Dikarya</taxon>
        <taxon>Basidiomycota</taxon>
        <taxon>Agaricomycotina</taxon>
        <taxon>Agaricomycetes</taxon>
        <taxon>Agaricomycetidae</taxon>
        <taxon>Agaricales</taxon>
        <taxon>Agaricineae</taxon>
        <taxon>Strophariaceae</taxon>
        <taxon>Galerina</taxon>
    </lineage>
</organism>
<feature type="chain" id="PRO_5001647134" description="Peptidase A1 domain-containing protein" evidence="2">
    <location>
        <begin position="34"/>
        <end position="369"/>
    </location>
</feature>
<dbReference type="HOGENOM" id="CLU_690873_0_0_1"/>
<feature type="signal peptide" evidence="2">
    <location>
        <begin position="1"/>
        <end position="33"/>
    </location>
</feature>
<accession>A0A067TQF4</accession>